<proteinExistence type="predicted"/>
<comment type="caution">
    <text evidence="2">The sequence shown here is derived from an EMBL/GenBank/DDBJ whole genome shotgun (WGS) entry which is preliminary data.</text>
</comment>
<dbReference type="EMBL" id="JAHYIQ010000008">
    <property type="protein sequence ID" value="KAK1130131.1"/>
    <property type="molecule type" value="Genomic_DNA"/>
</dbReference>
<keyword evidence="3" id="KW-1185">Reference proteome</keyword>
<organism evidence="2 3">
    <name type="scientific">Melipona bicolor</name>
    <dbReference type="NCBI Taxonomy" id="60889"/>
    <lineage>
        <taxon>Eukaryota</taxon>
        <taxon>Metazoa</taxon>
        <taxon>Ecdysozoa</taxon>
        <taxon>Arthropoda</taxon>
        <taxon>Hexapoda</taxon>
        <taxon>Insecta</taxon>
        <taxon>Pterygota</taxon>
        <taxon>Neoptera</taxon>
        <taxon>Endopterygota</taxon>
        <taxon>Hymenoptera</taxon>
        <taxon>Apocrita</taxon>
        <taxon>Aculeata</taxon>
        <taxon>Apoidea</taxon>
        <taxon>Anthophila</taxon>
        <taxon>Apidae</taxon>
        <taxon>Melipona</taxon>
    </lineage>
</organism>
<feature type="compositionally biased region" description="Basic residues" evidence="1">
    <location>
        <begin position="26"/>
        <end position="40"/>
    </location>
</feature>
<dbReference type="Proteomes" id="UP001177670">
    <property type="component" value="Unassembled WGS sequence"/>
</dbReference>
<evidence type="ECO:0000313" key="3">
    <source>
        <dbReference type="Proteomes" id="UP001177670"/>
    </source>
</evidence>
<protein>
    <submittedName>
        <fullName evidence="2">Uncharacterized protein</fullName>
    </submittedName>
</protein>
<feature type="compositionally biased region" description="Basic and acidic residues" evidence="1">
    <location>
        <begin position="1"/>
        <end position="13"/>
    </location>
</feature>
<dbReference type="AlphaFoldDB" id="A0AA40G324"/>
<evidence type="ECO:0000256" key="1">
    <source>
        <dbReference type="SAM" id="MobiDB-lite"/>
    </source>
</evidence>
<feature type="region of interest" description="Disordered" evidence="1">
    <location>
        <begin position="1"/>
        <end position="74"/>
    </location>
</feature>
<gene>
    <name evidence="2" type="ORF">K0M31_019815</name>
</gene>
<feature type="compositionally biased region" description="Basic and acidic residues" evidence="1">
    <location>
        <begin position="53"/>
        <end position="62"/>
    </location>
</feature>
<name>A0AA40G324_9HYME</name>
<feature type="compositionally biased region" description="Acidic residues" evidence="1">
    <location>
        <begin position="14"/>
        <end position="23"/>
    </location>
</feature>
<reference evidence="2" key="1">
    <citation type="submission" date="2021-10" db="EMBL/GenBank/DDBJ databases">
        <title>Melipona bicolor Genome sequencing and assembly.</title>
        <authorList>
            <person name="Araujo N.S."/>
            <person name="Arias M.C."/>
        </authorList>
    </citation>
    <scope>NUCLEOTIDE SEQUENCE</scope>
    <source>
        <strain evidence="2">USP_2M_L1-L4_2017</strain>
        <tissue evidence="2">Whole body</tissue>
    </source>
</reference>
<feature type="compositionally biased region" description="Polar residues" evidence="1">
    <location>
        <begin position="43"/>
        <end position="52"/>
    </location>
</feature>
<accession>A0AA40G324</accession>
<sequence>MEEGFYKEVRKKEEEEEEEEEEGGEKKKRINRRDGRKWRRNALNLSRSSNPRGDSKSIDTKFAKIGPRSGMRRP</sequence>
<evidence type="ECO:0000313" key="2">
    <source>
        <dbReference type="EMBL" id="KAK1130131.1"/>
    </source>
</evidence>